<dbReference type="Gene3D" id="1.10.10.60">
    <property type="entry name" value="Homeodomain-like"/>
    <property type="match status" value="1"/>
</dbReference>
<comment type="caution">
    <text evidence="7">The sequence shown here is derived from an EMBL/GenBank/DDBJ whole genome shotgun (WGS) entry which is preliminary data.</text>
</comment>
<dbReference type="PROSITE" id="PS50977">
    <property type="entry name" value="HTH_TETR_2"/>
    <property type="match status" value="1"/>
</dbReference>
<dbReference type="InterPro" id="IPR001647">
    <property type="entry name" value="HTH_TetR"/>
</dbReference>
<feature type="DNA-binding region" description="H-T-H motif" evidence="5">
    <location>
        <begin position="41"/>
        <end position="60"/>
    </location>
</feature>
<dbReference type="InterPro" id="IPR003012">
    <property type="entry name" value="Tet_transcr_reg_TetR"/>
</dbReference>
<reference evidence="7" key="1">
    <citation type="journal article" date="2020" name="mSystems">
        <title>Genome- and Community-Level Interaction Insights into Carbon Utilization and Element Cycling Functions of Hydrothermarchaeota in Hydrothermal Sediment.</title>
        <authorList>
            <person name="Zhou Z."/>
            <person name="Liu Y."/>
            <person name="Xu W."/>
            <person name="Pan J."/>
            <person name="Luo Z.H."/>
            <person name="Li M."/>
        </authorList>
    </citation>
    <scope>NUCLEOTIDE SEQUENCE [LARGE SCALE GENOMIC DNA]</scope>
    <source>
        <strain evidence="7">SpSt-524</strain>
    </source>
</reference>
<dbReference type="Gene3D" id="1.10.357.10">
    <property type="entry name" value="Tetracycline Repressor, domain 2"/>
    <property type="match status" value="1"/>
</dbReference>
<keyword evidence="2" id="KW-0805">Transcription regulation</keyword>
<evidence type="ECO:0000256" key="5">
    <source>
        <dbReference type="PROSITE-ProRule" id="PRU00335"/>
    </source>
</evidence>
<name>A0A7C3HCJ4_MEIRU</name>
<evidence type="ECO:0000313" key="7">
    <source>
        <dbReference type="EMBL" id="HFG20096.1"/>
    </source>
</evidence>
<accession>A0A7C3HCJ4</accession>
<dbReference type="EMBL" id="DSWI01000011">
    <property type="protein sequence ID" value="HFG20096.1"/>
    <property type="molecule type" value="Genomic_DNA"/>
</dbReference>
<dbReference type="SUPFAM" id="SSF46689">
    <property type="entry name" value="Homeodomain-like"/>
    <property type="match status" value="1"/>
</dbReference>
<dbReference type="GO" id="GO:0003700">
    <property type="term" value="F:DNA-binding transcription factor activity"/>
    <property type="evidence" value="ECO:0007669"/>
    <property type="project" value="TreeGrafter"/>
</dbReference>
<keyword evidence="1" id="KW-0678">Repressor</keyword>
<dbReference type="PRINTS" id="PR00400">
    <property type="entry name" value="TETREPRESSOR"/>
</dbReference>
<dbReference type="InterPro" id="IPR036271">
    <property type="entry name" value="Tet_transcr_reg_TetR-rel_C_sf"/>
</dbReference>
<dbReference type="PANTHER" id="PTHR30055:SF151">
    <property type="entry name" value="TRANSCRIPTIONAL REGULATORY PROTEIN"/>
    <property type="match status" value="1"/>
</dbReference>
<dbReference type="PRINTS" id="PR00455">
    <property type="entry name" value="HTHTETR"/>
</dbReference>
<evidence type="ECO:0000256" key="1">
    <source>
        <dbReference type="ARBA" id="ARBA00022491"/>
    </source>
</evidence>
<dbReference type="GO" id="GO:0045892">
    <property type="term" value="P:negative regulation of DNA-templated transcription"/>
    <property type="evidence" value="ECO:0007669"/>
    <property type="project" value="InterPro"/>
</dbReference>
<organism evidence="7">
    <name type="scientific">Meiothermus ruber</name>
    <dbReference type="NCBI Taxonomy" id="277"/>
    <lineage>
        <taxon>Bacteria</taxon>
        <taxon>Thermotogati</taxon>
        <taxon>Deinococcota</taxon>
        <taxon>Deinococci</taxon>
        <taxon>Thermales</taxon>
        <taxon>Thermaceae</taxon>
        <taxon>Meiothermus</taxon>
    </lineage>
</organism>
<dbReference type="InterPro" id="IPR004111">
    <property type="entry name" value="Repressor_TetR_C"/>
</dbReference>
<feature type="domain" description="HTH tetR-type" evidence="6">
    <location>
        <begin position="18"/>
        <end position="78"/>
    </location>
</feature>
<evidence type="ECO:0000256" key="2">
    <source>
        <dbReference type="ARBA" id="ARBA00023015"/>
    </source>
</evidence>
<gene>
    <name evidence="7" type="ORF">ENS82_05145</name>
</gene>
<dbReference type="SUPFAM" id="SSF48498">
    <property type="entry name" value="Tetracyclin repressor-like, C-terminal domain"/>
    <property type="match status" value="1"/>
</dbReference>
<dbReference type="InterPro" id="IPR050109">
    <property type="entry name" value="HTH-type_TetR-like_transc_reg"/>
</dbReference>
<proteinExistence type="predicted"/>
<protein>
    <submittedName>
        <fullName evidence="7">TetR family transcriptional regulator</fullName>
    </submittedName>
</protein>
<dbReference type="GO" id="GO:0046677">
    <property type="term" value="P:response to antibiotic"/>
    <property type="evidence" value="ECO:0007669"/>
    <property type="project" value="InterPro"/>
</dbReference>
<dbReference type="InterPro" id="IPR009057">
    <property type="entry name" value="Homeodomain-like_sf"/>
</dbReference>
<evidence type="ECO:0000256" key="4">
    <source>
        <dbReference type="ARBA" id="ARBA00023163"/>
    </source>
</evidence>
<evidence type="ECO:0000259" key="6">
    <source>
        <dbReference type="PROSITE" id="PS50977"/>
    </source>
</evidence>
<dbReference type="PANTHER" id="PTHR30055">
    <property type="entry name" value="HTH-TYPE TRANSCRIPTIONAL REGULATOR RUTR"/>
    <property type="match status" value="1"/>
</dbReference>
<dbReference type="Pfam" id="PF02909">
    <property type="entry name" value="TetR_C_1"/>
    <property type="match status" value="1"/>
</dbReference>
<evidence type="ECO:0000256" key="3">
    <source>
        <dbReference type="ARBA" id="ARBA00023125"/>
    </source>
</evidence>
<dbReference type="Pfam" id="PF00440">
    <property type="entry name" value="TetR_N"/>
    <property type="match status" value="1"/>
</dbReference>
<dbReference type="AlphaFoldDB" id="A0A7C3HCJ4"/>
<dbReference type="GO" id="GO:0000976">
    <property type="term" value="F:transcription cis-regulatory region binding"/>
    <property type="evidence" value="ECO:0007669"/>
    <property type="project" value="TreeGrafter"/>
</dbReference>
<keyword evidence="4" id="KW-0804">Transcription</keyword>
<keyword evidence="3 5" id="KW-0238">DNA-binding</keyword>
<sequence>MPQNNPKRSSAKPQPRARLSRERVLQKALEIADQKGFHALTMRRLAQELGVEAMSLYYHFANKDQLLDAMIDLVFAEIELPSRGTWKSRLRARAVSARAVLVRHRWALGLMESRTSPGPATLHHHNAVLECLRTSGFTVAAAAHAYSLLDSYIYGFVLQELNLPFNRFEESSPAADSIMAEVAEGNYPYLVEMASEHVLKAGYDYSKEFDIGLEIVLDGLERLRDQN</sequence>